<keyword evidence="3" id="KW-1185">Reference proteome</keyword>
<accession>K6ZBQ3</accession>
<dbReference type="PRINTS" id="PR01483">
    <property type="entry name" value="FASYNTHASE"/>
</dbReference>
<proteinExistence type="predicted"/>
<dbReference type="Gene3D" id="3.10.129.10">
    <property type="entry name" value="Hotdog Thioesterase"/>
    <property type="match status" value="1"/>
</dbReference>
<comment type="caution">
    <text evidence="2">The sequence shown here is derived from an EMBL/GenBank/DDBJ whole genome shotgun (WGS) entry which is preliminary data.</text>
</comment>
<protein>
    <submittedName>
        <fullName evidence="2">MaoC-like dehydratase</fullName>
    </submittedName>
</protein>
<evidence type="ECO:0000259" key="1">
    <source>
        <dbReference type="Pfam" id="PF01575"/>
    </source>
</evidence>
<dbReference type="STRING" id="1129793.GPLA_2643"/>
<evidence type="ECO:0000313" key="2">
    <source>
        <dbReference type="EMBL" id="GAC33541.1"/>
    </source>
</evidence>
<feature type="domain" description="MaoC-like" evidence="1">
    <location>
        <begin position="181"/>
        <end position="280"/>
    </location>
</feature>
<dbReference type="AlphaFoldDB" id="K6ZBQ3"/>
<dbReference type="GO" id="GO:0004312">
    <property type="term" value="F:fatty acid synthase activity"/>
    <property type="evidence" value="ECO:0007669"/>
    <property type="project" value="InterPro"/>
</dbReference>
<gene>
    <name evidence="2" type="ORF">GPLA_2643</name>
</gene>
<dbReference type="InterPro" id="IPR029069">
    <property type="entry name" value="HotDog_dom_sf"/>
</dbReference>
<sequence length="312" mass="34920">MLRAALKRDRFSHFITSNDVLPATVLSYAPKQMNRLKIDAFHAVTQWNVPALHPCYLHVMSFPLHLMLMLDKGFPFSLLGLVHISNEIMQSRPISADEDCVFCCYFGNLKLHPKGYTFSIHTEVRVKNQLCWSSVSTYLYRRAHTGYQALLDKEAYAEPDSQTSPASEFVTANQADNGIREEKTVAIEQSWLLEPALGRQYARVSGDYNPIHLTKISARLFGFKRAIAHGMWSKSRCLSAIEHIETGIFNQAFETGVQFSKPALLPSNVIFLANLNKKIGCDEQGANKLHINFLLSGAGGGTPHLSGKLHTI</sequence>
<dbReference type="SUPFAM" id="SSF54637">
    <property type="entry name" value="Thioesterase/thiol ester dehydrase-isomerase"/>
    <property type="match status" value="1"/>
</dbReference>
<dbReference type="EMBL" id="BAER01000064">
    <property type="protein sequence ID" value="GAC33541.1"/>
    <property type="molecule type" value="Genomic_DNA"/>
</dbReference>
<evidence type="ECO:0000313" key="3">
    <source>
        <dbReference type="Proteomes" id="UP000006322"/>
    </source>
</evidence>
<dbReference type="Proteomes" id="UP000006322">
    <property type="component" value="Unassembled WGS sequence"/>
</dbReference>
<dbReference type="PANTHER" id="PTHR43841">
    <property type="entry name" value="3-HYDROXYACYL-THIOESTER DEHYDRATASE HTDX-RELATED"/>
    <property type="match status" value="1"/>
</dbReference>
<dbReference type="Pfam" id="PF01575">
    <property type="entry name" value="MaoC_dehydratas"/>
    <property type="match status" value="1"/>
</dbReference>
<dbReference type="GO" id="GO:0005835">
    <property type="term" value="C:fatty acid synthase complex"/>
    <property type="evidence" value="ECO:0007669"/>
    <property type="project" value="InterPro"/>
</dbReference>
<dbReference type="GO" id="GO:0006633">
    <property type="term" value="P:fatty acid biosynthetic process"/>
    <property type="evidence" value="ECO:0007669"/>
    <property type="project" value="InterPro"/>
</dbReference>
<dbReference type="InterPro" id="IPR002539">
    <property type="entry name" value="MaoC-like_dom"/>
</dbReference>
<dbReference type="PANTHER" id="PTHR43841:SF3">
    <property type="entry name" value="(3R)-HYDROXYACYL-ACP DEHYDRATASE SUBUNIT HADB"/>
    <property type="match status" value="1"/>
</dbReference>
<dbReference type="InterPro" id="IPR003965">
    <property type="entry name" value="Fatty_acid_synthase"/>
</dbReference>
<organism evidence="2 3">
    <name type="scientific">Paraglaciecola polaris LMG 21857</name>
    <dbReference type="NCBI Taxonomy" id="1129793"/>
    <lineage>
        <taxon>Bacteria</taxon>
        <taxon>Pseudomonadati</taxon>
        <taxon>Pseudomonadota</taxon>
        <taxon>Gammaproteobacteria</taxon>
        <taxon>Alteromonadales</taxon>
        <taxon>Alteromonadaceae</taxon>
        <taxon>Paraglaciecola</taxon>
    </lineage>
</organism>
<name>K6ZBQ3_9ALTE</name>
<reference evidence="3" key="1">
    <citation type="journal article" date="2014" name="Environ. Microbiol.">
        <title>Comparative genomics of the marine bacterial genus Glaciecola reveals the high degree of genomic diversity and genomic characteristic for cold adaptation.</title>
        <authorList>
            <person name="Qin Q.L."/>
            <person name="Xie B.B."/>
            <person name="Yu Y."/>
            <person name="Shu Y.L."/>
            <person name="Rong J.C."/>
            <person name="Zhang Y.J."/>
            <person name="Zhao D.L."/>
            <person name="Chen X.L."/>
            <person name="Zhang X.Y."/>
            <person name="Chen B."/>
            <person name="Zhou B.C."/>
            <person name="Zhang Y.Z."/>
        </authorList>
    </citation>
    <scope>NUCLEOTIDE SEQUENCE [LARGE SCALE GENOMIC DNA]</scope>
    <source>
        <strain evidence="3">LMG 21857</strain>
    </source>
</reference>